<evidence type="ECO:0000313" key="2">
    <source>
        <dbReference type="EMBL" id="SPJ75940.1"/>
    </source>
</evidence>
<dbReference type="AlphaFoldDB" id="A0AAE8M886"/>
<dbReference type="EMBL" id="ONZP01000183">
    <property type="protein sequence ID" value="SPJ75940.1"/>
    <property type="molecule type" value="Genomic_DNA"/>
</dbReference>
<keyword evidence="3" id="KW-1185">Reference proteome</keyword>
<comment type="caution">
    <text evidence="2">The sequence shown here is derived from an EMBL/GenBank/DDBJ whole genome shotgun (WGS) entry which is preliminary data.</text>
</comment>
<evidence type="ECO:0000259" key="1">
    <source>
        <dbReference type="Pfam" id="PF06985"/>
    </source>
</evidence>
<accession>A0AAE8M886</accession>
<reference evidence="2" key="1">
    <citation type="submission" date="2018-03" db="EMBL/GenBank/DDBJ databases">
        <authorList>
            <person name="Guldener U."/>
        </authorList>
    </citation>
    <scope>NUCLEOTIDE SEQUENCE</scope>
</reference>
<name>A0AAE8M886_9HYPO</name>
<organism evidence="2 3">
    <name type="scientific">Fusarium torulosum</name>
    <dbReference type="NCBI Taxonomy" id="33205"/>
    <lineage>
        <taxon>Eukaryota</taxon>
        <taxon>Fungi</taxon>
        <taxon>Dikarya</taxon>
        <taxon>Ascomycota</taxon>
        <taxon>Pezizomycotina</taxon>
        <taxon>Sordariomycetes</taxon>
        <taxon>Hypocreomycetidae</taxon>
        <taxon>Hypocreales</taxon>
        <taxon>Nectriaceae</taxon>
        <taxon>Fusarium</taxon>
    </lineage>
</organism>
<feature type="domain" description="Heterokaryon incompatibility" evidence="1">
    <location>
        <begin position="176"/>
        <end position="347"/>
    </location>
</feature>
<sequence>MDDKCVFCDSYFTTPNAGTEENYYTRPRLQKVSNIQEGAGKGCWECSALLAFFNKVGNKDKAINIRHSEHSIGIFDPDPDVTYDVLLNRFCPNLEKSVYRVTMDDTPSGTFDYENGFEIPCSSASDSCLEWIQTRLDECSKSHECWSPAGIEKPTRLLEVEKDRLVLRSNLDVQEYATLSHRWGKSSSTIVKLLKDNFDQFTLSGVALRSLSQTFRDAADLCRRLGIRYIWIDSLCIIQDDPQDWLQESTCMASTYANAFIGIFAGNAEDGDGGLYSDRYDPACTVEKVMVKDDIGYERIMNIEQRNMIAIDQTYFHCVDGNFPSYTDTHVPSKKEPLYSRGWVFQELHLSPRAVLFNSQELTWVCKQDTQCECGATTKNHFGTK</sequence>
<dbReference type="InterPro" id="IPR010730">
    <property type="entry name" value="HET"/>
</dbReference>
<evidence type="ECO:0000313" key="3">
    <source>
        <dbReference type="Proteomes" id="UP001187734"/>
    </source>
</evidence>
<dbReference type="Proteomes" id="UP001187734">
    <property type="component" value="Unassembled WGS sequence"/>
</dbReference>
<dbReference type="PANTHER" id="PTHR33112">
    <property type="entry name" value="DOMAIN PROTEIN, PUTATIVE-RELATED"/>
    <property type="match status" value="1"/>
</dbReference>
<dbReference type="Pfam" id="PF06985">
    <property type="entry name" value="HET"/>
    <property type="match status" value="1"/>
</dbReference>
<protein>
    <recommendedName>
        <fullName evidence="1">Heterokaryon incompatibility domain-containing protein</fullName>
    </recommendedName>
</protein>
<proteinExistence type="predicted"/>
<dbReference type="PANTHER" id="PTHR33112:SF16">
    <property type="entry name" value="HETEROKARYON INCOMPATIBILITY DOMAIN-CONTAINING PROTEIN"/>
    <property type="match status" value="1"/>
</dbReference>
<gene>
    <name evidence="2" type="ORF">FTOL_05671</name>
</gene>